<feature type="domain" description="DUF4781" evidence="1">
    <location>
        <begin position="1"/>
        <end position="196"/>
    </location>
</feature>
<evidence type="ECO:0000313" key="2">
    <source>
        <dbReference type="EMBL" id="VVC37619.1"/>
    </source>
</evidence>
<sequence>MFYPPSGYYEESKCLEHTLTPASDIIWKTIKKIEIAGNVVNVVSNVCMAGGIIFPKFAPLLVPSAIIGITANMITVTRSVEKIVDLKMHKESLTSSLGCQYLLDLVISLLSTANTIGNGVKVVSELKISKMLFSRMGNTTIKTLSTINSGVCVLDSSVEAMSLSMQIKNRRKLIIKDLMALRLDLFLATGQLWSPQRFKYFFERYYTNSSLKILVYKFVKKKKPIQYQPSRCPYTEYTLNYL</sequence>
<evidence type="ECO:0000313" key="3">
    <source>
        <dbReference type="Proteomes" id="UP000325440"/>
    </source>
</evidence>
<dbReference type="PANTHER" id="PTHR21115">
    <property type="entry name" value="GH06117P-RELATED"/>
    <property type="match status" value="1"/>
</dbReference>
<proteinExistence type="predicted"/>
<dbReference type="Pfam" id="PF16013">
    <property type="entry name" value="DUF4781"/>
    <property type="match status" value="1"/>
</dbReference>
<evidence type="ECO:0000259" key="1">
    <source>
        <dbReference type="Pfam" id="PF16013"/>
    </source>
</evidence>
<keyword evidence="3" id="KW-1185">Reference proteome</keyword>
<organism evidence="2 3">
    <name type="scientific">Cinara cedri</name>
    <dbReference type="NCBI Taxonomy" id="506608"/>
    <lineage>
        <taxon>Eukaryota</taxon>
        <taxon>Metazoa</taxon>
        <taxon>Ecdysozoa</taxon>
        <taxon>Arthropoda</taxon>
        <taxon>Hexapoda</taxon>
        <taxon>Insecta</taxon>
        <taxon>Pterygota</taxon>
        <taxon>Neoptera</taxon>
        <taxon>Paraneoptera</taxon>
        <taxon>Hemiptera</taxon>
        <taxon>Sternorrhyncha</taxon>
        <taxon>Aphidomorpha</taxon>
        <taxon>Aphidoidea</taxon>
        <taxon>Aphididae</taxon>
        <taxon>Lachninae</taxon>
        <taxon>Cinara</taxon>
    </lineage>
</organism>
<dbReference type="PANTHER" id="PTHR21115:SF0">
    <property type="entry name" value="GH06117P-RELATED"/>
    <property type="match status" value="1"/>
</dbReference>
<dbReference type="InterPro" id="IPR031962">
    <property type="entry name" value="DUF4781"/>
</dbReference>
<accession>A0A5E4MZ31</accession>
<name>A0A5E4MZ31_9HEMI</name>
<protein>
    <recommendedName>
        <fullName evidence="1">DUF4781 domain-containing protein</fullName>
    </recommendedName>
</protein>
<gene>
    <name evidence="2" type="ORF">CINCED_3A001850</name>
</gene>
<dbReference type="OrthoDB" id="6598023at2759"/>
<reference evidence="2 3" key="1">
    <citation type="submission" date="2019-08" db="EMBL/GenBank/DDBJ databases">
        <authorList>
            <person name="Alioto T."/>
            <person name="Alioto T."/>
            <person name="Gomez Garrido J."/>
        </authorList>
    </citation>
    <scope>NUCLEOTIDE SEQUENCE [LARGE SCALE GENOMIC DNA]</scope>
</reference>
<dbReference type="Proteomes" id="UP000325440">
    <property type="component" value="Unassembled WGS sequence"/>
</dbReference>
<dbReference type="EMBL" id="CABPRJ010001451">
    <property type="protein sequence ID" value="VVC37619.1"/>
    <property type="molecule type" value="Genomic_DNA"/>
</dbReference>
<dbReference type="AlphaFoldDB" id="A0A5E4MZ31"/>